<evidence type="ECO:0000313" key="3">
    <source>
        <dbReference type="Proteomes" id="UP000248916"/>
    </source>
</evidence>
<dbReference type="InterPro" id="IPR021836">
    <property type="entry name" value="DUF3429"/>
</dbReference>
<dbReference type="AlphaFoldDB" id="A0A2W7NFA1"/>
<dbReference type="EMBL" id="QKZL01000002">
    <property type="protein sequence ID" value="PZX19111.1"/>
    <property type="molecule type" value="Genomic_DNA"/>
</dbReference>
<dbReference type="Proteomes" id="UP000248916">
    <property type="component" value="Unassembled WGS sequence"/>
</dbReference>
<protein>
    <submittedName>
        <fullName evidence="2">Uncharacterized protein DUF3429</fullName>
    </submittedName>
</protein>
<dbReference type="PANTHER" id="PTHR15887:SF1">
    <property type="entry name" value="TRANSMEMBRANE PROTEIN 69"/>
    <property type="match status" value="1"/>
</dbReference>
<accession>A0A2W7NFA1</accession>
<keyword evidence="1" id="KW-0472">Membrane</keyword>
<comment type="caution">
    <text evidence="2">The sequence shown here is derived from an EMBL/GenBank/DDBJ whole genome shotgun (WGS) entry which is preliminary data.</text>
</comment>
<keyword evidence="1" id="KW-1133">Transmembrane helix</keyword>
<dbReference type="Pfam" id="PF11911">
    <property type="entry name" value="DUF3429"/>
    <property type="match status" value="1"/>
</dbReference>
<keyword evidence="1" id="KW-0812">Transmembrane</keyword>
<keyword evidence="3" id="KW-1185">Reference proteome</keyword>
<name>A0A2W7NFA1_9RHOB</name>
<reference evidence="2 3" key="1">
    <citation type="submission" date="2018-06" db="EMBL/GenBank/DDBJ databases">
        <title>Genomic Encyclopedia of Archaeal and Bacterial Type Strains, Phase II (KMG-II): from individual species to whole genera.</title>
        <authorList>
            <person name="Goeker M."/>
        </authorList>
    </citation>
    <scope>NUCLEOTIDE SEQUENCE [LARGE SCALE GENOMIC DNA]</scope>
    <source>
        <strain evidence="2 3">DSM 22009</strain>
    </source>
</reference>
<dbReference type="PANTHER" id="PTHR15887">
    <property type="entry name" value="TRANSMEMBRANE PROTEIN 69"/>
    <property type="match status" value="1"/>
</dbReference>
<dbReference type="OrthoDB" id="5297436at2"/>
<sequence length="157" mass="16206">MTDGRAGAATTIPRAALLLGLGGLIPFVWGAVTLLVPAAGAAGADLLGPRFVGPYIQLAYGTVILSFMSGALWGFATRAEGAVAASGYALSVLPALWAFFFVGGGPVSAAIYLAAGFVGILGLDWMFWRQGLAPAWWMQLRILLTVVVVACLLPIIV</sequence>
<organism evidence="2 3">
    <name type="scientific">Palleronia aestuarii</name>
    <dbReference type="NCBI Taxonomy" id="568105"/>
    <lineage>
        <taxon>Bacteria</taxon>
        <taxon>Pseudomonadati</taxon>
        <taxon>Pseudomonadota</taxon>
        <taxon>Alphaproteobacteria</taxon>
        <taxon>Rhodobacterales</taxon>
        <taxon>Roseobacteraceae</taxon>
        <taxon>Palleronia</taxon>
    </lineage>
</organism>
<evidence type="ECO:0000256" key="1">
    <source>
        <dbReference type="SAM" id="Phobius"/>
    </source>
</evidence>
<dbReference type="RefSeq" id="WP_111535981.1">
    <property type="nucleotide sequence ID" value="NZ_QKZL01000002.1"/>
</dbReference>
<proteinExistence type="predicted"/>
<feature type="transmembrane region" description="Helical" evidence="1">
    <location>
        <begin position="140"/>
        <end position="156"/>
    </location>
</feature>
<feature type="transmembrane region" description="Helical" evidence="1">
    <location>
        <begin position="55"/>
        <end position="75"/>
    </location>
</feature>
<gene>
    <name evidence="2" type="ORF">LX81_00811</name>
</gene>
<evidence type="ECO:0000313" key="2">
    <source>
        <dbReference type="EMBL" id="PZX19111.1"/>
    </source>
</evidence>
<feature type="transmembrane region" description="Helical" evidence="1">
    <location>
        <begin position="12"/>
        <end position="35"/>
    </location>
</feature>